<organism evidence="2 3">
    <name type="scientific">Sparassis crispa</name>
    <dbReference type="NCBI Taxonomy" id="139825"/>
    <lineage>
        <taxon>Eukaryota</taxon>
        <taxon>Fungi</taxon>
        <taxon>Dikarya</taxon>
        <taxon>Basidiomycota</taxon>
        <taxon>Agaricomycotina</taxon>
        <taxon>Agaricomycetes</taxon>
        <taxon>Polyporales</taxon>
        <taxon>Sparassidaceae</taxon>
        <taxon>Sparassis</taxon>
    </lineage>
</organism>
<name>A0A401H088_9APHY</name>
<reference evidence="2 3" key="1">
    <citation type="journal article" date="2018" name="Sci. Rep.">
        <title>Genome sequence of the cauliflower mushroom Sparassis crispa (Hanabiratake) and its association with beneficial usage.</title>
        <authorList>
            <person name="Kiyama R."/>
            <person name="Furutani Y."/>
            <person name="Kawaguchi K."/>
            <person name="Nakanishi T."/>
        </authorList>
    </citation>
    <scope>NUCLEOTIDE SEQUENCE [LARGE SCALE GENOMIC DNA]</scope>
</reference>
<evidence type="ECO:0000313" key="3">
    <source>
        <dbReference type="Proteomes" id="UP000287166"/>
    </source>
</evidence>
<dbReference type="InParanoid" id="A0A401H088"/>
<comment type="caution">
    <text evidence="2">The sequence shown here is derived from an EMBL/GenBank/DDBJ whole genome shotgun (WGS) entry which is preliminary data.</text>
</comment>
<feature type="region of interest" description="Disordered" evidence="1">
    <location>
        <begin position="1"/>
        <end position="29"/>
    </location>
</feature>
<dbReference type="AlphaFoldDB" id="A0A401H088"/>
<gene>
    <name evidence="2" type="ORF">SCP_1200720</name>
</gene>
<evidence type="ECO:0000313" key="2">
    <source>
        <dbReference type="EMBL" id="GBE87847.1"/>
    </source>
</evidence>
<proteinExistence type="predicted"/>
<sequence length="311" mass="33692">MRRKASGSKTRTRSVGLSAVDPLPSAHDHRCTVHGRRTGYHSVGGAQAPIRAKKLRTTIKTLIRRAHAPHRNDHHIINSIVTRQNEGAFHYERLAAPIWQPRTGAPACARLALAPFGLAAITRMNVRRTGGSVVPPGPQEALDSPPAFPGLRLRSACGGPEIRKWVLFCLEPCNCGQWVFLRVVGSTKVIRMWRWGIQKLRVQRSARAANVDLHSSGSIGCWNTGFRLGVCVSEGADWFGRGRISGGAGEESACASGPEELGSLEDGEDVFMRGRGHALSRWAGAPVCAEAVVASDGYCSPRGRLHAHRIN</sequence>
<dbReference type="Proteomes" id="UP000287166">
    <property type="component" value="Unassembled WGS sequence"/>
</dbReference>
<dbReference type="RefSeq" id="XP_027618760.1">
    <property type="nucleotide sequence ID" value="XM_027762959.1"/>
</dbReference>
<feature type="compositionally biased region" description="Basic residues" evidence="1">
    <location>
        <begin position="1"/>
        <end position="12"/>
    </location>
</feature>
<dbReference type="EMBL" id="BFAD01000012">
    <property type="protein sequence ID" value="GBE87847.1"/>
    <property type="molecule type" value="Genomic_DNA"/>
</dbReference>
<dbReference type="GeneID" id="38784764"/>
<keyword evidence="3" id="KW-1185">Reference proteome</keyword>
<accession>A0A401H088</accession>
<evidence type="ECO:0000256" key="1">
    <source>
        <dbReference type="SAM" id="MobiDB-lite"/>
    </source>
</evidence>
<protein>
    <submittedName>
        <fullName evidence="2">Uncharacterized protein</fullName>
    </submittedName>
</protein>